<proteinExistence type="predicted"/>
<comment type="caution">
    <text evidence="1">The sequence shown here is derived from an EMBL/GenBank/DDBJ whole genome shotgun (WGS) entry which is preliminary data.</text>
</comment>
<dbReference type="InterPro" id="IPR012347">
    <property type="entry name" value="Ferritin-like"/>
</dbReference>
<protein>
    <submittedName>
        <fullName evidence="1">Uncharacterized protein (TIGR02284 family)</fullName>
    </submittedName>
</protein>
<gene>
    <name evidence="1" type="ORF">DES53_112124</name>
</gene>
<sequence>MGGINLKGVLTAGDDRAIREGCERGEDHTQKVFREELDDTVPVADMPIIESIVSRIQAVHDTV</sequence>
<dbReference type="RefSeq" id="WP_113961249.1">
    <property type="nucleotide sequence ID" value="NZ_QNRR01000012.1"/>
</dbReference>
<evidence type="ECO:0000313" key="1">
    <source>
        <dbReference type="EMBL" id="RBP38126.1"/>
    </source>
</evidence>
<dbReference type="Proteomes" id="UP000253426">
    <property type="component" value="Unassembled WGS sequence"/>
</dbReference>
<accession>A0A366H7U2</accession>
<evidence type="ECO:0000313" key="2">
    <source>
        <dbReference type="Proteomes" id="UP000253426"/>
    </source>
</evidence>
<dbReference type="EMBL" id="QNRR01000012">
    <property type="protein sequence ID" value="RBP38126.1"/>
    <property type="molecule type" value="Genomic_DNA"/>
</dbReference>
<reference evidence="1 2" key="1">
    <citation type="submission" date="2018-06" db="EMBL/GenBank/DDBJ databases">
        <title>Genomic Encyclopedia of Type Strains, Phase IV (KMG-IV): sequencing the most valuable type-strain genomes for metagenomic binning, comparative biology and taxonomic classification.</title>
        <authorList>
            <person name="Goeker M."/>
        </authorList>
    </citation>
    <scope>NUCLEOTIDE SEQUENCE [LARGE SCALE GENOMIC DNA]</scope>
    <source>
        <strain evidence="1 2">DSM 25532</strain>
    </source>
</reference>
<keyword evidence="2" id="KW-1185">Reference proteome</keyword>
<name>A0A366H7U2_9BACT</name>
<dbReference type="AlphaFoldDB" id="A0A366H7U2"/>
<dbReference type="Gene3D" id="1.20.1260.10">
    <property type="match status" value="1"/>
</dbReference>
<organism evidence="1 2">
    <name type="scientific">Roseimicrobium gellanilyticum</name>
    <dbReference type="NCBI Taxonomy" id="748857"/>
    <lineage>
        <taxon>Bacteria</taxon>
        <taxon>Pseudomonadati</taxon>
        <taxon>Verrucomicrobiota</taxon>
        <taxon>Verrucomicrobiia</taxon>
        <taxon>Verrucomicrobiales</taxon>
        <taxon>Verrucomicrobiaceae</taxon>
        <taxon>Roseimicrobium</taxon>
    </lineage>
</organism>